<dbReference type="VEuPathDB" id="FungiDB:AN0048"/>
<dbReference type="eggNOG" id="ENOG502SN7Z">
    <property type="taxonomic scope" value="Eukaryota"/>
</dbReference>
<evidence type="ECO:0000256" key="1">
    <source>
        <dbReference type="ARBA" id="ARBA00004173"/>
    </source>
</evidence>
<evidence type="ECO:0000313" key="5">
    <source>
        <dbReference type="EMBL" id="CBF90305.1"/>
    </source>
</evidence>
<keyword evidence="3" id="KW-0496">Mitochondrion</keyword>
<dbReference type="HOGENOM" id="CLU_018824_0_0_1"/>
<dbReference type="InParanoid" id="Q5BHD2"/>
<organism evidence="5 6">
    <name type="scientific">Emericella nidulans (strain FGSC A4 / ATCC 38163 / CBS 112.46 / NRRL 194 / M139)</name>
    <name type="common">Aspergillus nidulans</name>
    <dbReference type="NCBI Taxonomy" id="227321"/>
    <lineage>
        <taxon>Eukaryota</taxon>
        <taxon>Fungi</taxon>
        <taxon>Dikarya</taxon>
        <taxon>Ascomycota</taxon>
        <taxon>Pezizomycotina</taxon>
        <taxon>Eurotiomycetes</taxon>
        <taxon>Eurotiomycetidae</taxon>
        <taxon>Eurotiales</taxon>
        <taxon>Aspergillaceae</taxon>
        <taxon>Aspergillus</taxon>
        <taxon>Aspergillus subgen. Nidulantes</taxon>
    </lineage>
</organism>
<accession>C8VR32</accession>
<feature type="compositionally biased region" description="Polar residues" evidence="4">
    <location>
        <begin position="1"/>
        <end position="18"/>
    </location>
</feature>
<evidence type="ECO:0000256" key="3">
    <source>
        <dbReference type="ARBA" id="ARBA00023128"/>
    </source>
</evidence>
<keyword evidence="6" id="KW-1185">Reference proteome</keyword>
<feature type="compositionally biased region" description="Polar residues" evidence="4">
    <location>
        <begin position="51"/>
        <end position="69"/>
    </location>
</feature>
<reference evidence="6" key="1">
    <citation type="journal article" date="2005" name="Nature">
        <title>Sequencing of Aspergillus nidulans and comparative analysis with A. fumigatus and A. oryzae.</title>
        <authorList>
            <person name="Galagan J.E."/>
            <person name="Calvo S.E."/>
            <person name="Cuomo C."/>
            <person name="Ma L.J."/>
            <person name="Wortman J.R."/>
            <person name="Batzoglou S."/>
            <person name="Lee S.I."/>
            <person name="Basturkmen M."/>
            <person name="Spevak C.C."/>
            <person name="Clutterbuck J."/>
            <person name="Kapitonov V."/>
            <person name="Jurka J."/>
            <person name="Scazzocchio C."/>
            <person name="Farman M."/>
            <person name="Butler J."/>
            <person name="Purcell S."/>
            <person name="Harris S."/>
            <person name="Braus G.H."/>
            <person name="Draht O."/>
            <person name="Busch S."/>
            <person name="D'Enfert C."/>
            <person name="Bouchier C."/>
            <person name="Goldman G.H."/>
            <person name="Bell-Pedersen D."/>
            <person name="Griffiths-Jones S."/>
            <person name="Doonan J.H."/>
            <person name="Yu J."/>
            <person name="Vienken K."/>
            <person name="Pain A."/>
            <person name="Freitag M."/>
            <person name="Selker E.U."/>
            <person name="Archer D.B."/>
            <person name="Penalva M.A."/>
            <person name="Oakley B.R."/>
            <person name="Momany M."/>
            <person name="Tanaka T."/>
            <person name="Kumagai T."/>
            <person name="Asai K."/>
            <person name="Machida M."/>
            <person name="Nierman W.C."/>
            <person name="Denning D.W."/>
            <person name="Caddick M."/>
            <person name="Hynes M."/>
            <person name="Paoletti M."/>
            <person name="Fischer R."/>
            <person name="Miller B."/>
            <person name="Dyer P."/>
            <person name="Sachs M.S."/>
            <person name="Osmani S.A."/>
            <person name="Birren B.W."/>
        </authorList>
    </citation>
    <scope>NUCLEOTIDE SEQUENCE [LARGE SCALE GENOMIC DNA]</scope>
    <source>
        <strain evidence="6">FGSC A4 / ATCC 38163 / CBS 112.46 / NRRL 194 / M139</strain>
    </source>
</reference>
<evidence type="ECO:0000256" key="4">
    <source>
        <dbReference type="SAM" id="MobiDB-lite"/>
    </source>
</evidence>
<dbReference type="InterPro" id="IPR024319">
    <property type="entry name" value="ATPase_expression_mit"/>
</dbReference>
<dbReference type="InterPro" id="IPR011990">
    <property type="entry name" value="TPR-like_helical_dom_sf"/>
</dbReference>
<keyword evidence="2" id="KW-0809">Transit peptide</keyword>
<dbReference type="EMBL" id="BN001308">
    <property type="protein sequence ID" value="CBF90305.1"/>
    <property type="molecule type" value="Genomic_DNA"/>
</dbReference>
<evidence type="ECO:0000256" key="2">
    <source>
        <dbReference type="ARBA" id="ARBA00022946"/>
    </source>
</evidence>
<gene>
    <name evidence="5" type="ORF">ANIA_00048</name>
</gene>
<feature type="region of interest" description="Disordered" evidence="4">
    <location>
        <begin position="1"/>
        <end position="21"/>
    </location>
</feature>
<dbReference type="Proteomes" id="UP000000560">
    <property type="component" value="Chromosome VIII"/>
</dbReference>
<evidence type="ECO:0000313" key="6">
    <source>
        <dbReference type="Proteomes" id="UP000000560"/>
    </source>
</evidence>
<name>Q5BHD2_EMENI</name>
<dbReference type="AlphaFoldDB" id="Q5BHD2"/>
<dbReference type="GeneID" id="2875825"/>
<dbReference type="Pfam" id="PF13812">
    <property type="entry name" value="PPR_3"/>
    <property type="match status" value="1"/>
</dbReference>
<evidence type="ECO:0008006" key="7">
    <source>
        <dbReference type="Google" id="ProtNLM"/>
    </source>
</evidence>
<reference evidence="6" key="2">
    <citation type="journal article" date="2009" name="Fungal Genet. Biol.">
        <title>The 2008 update of the Aspergillus nidulans genome annotation: a community effort.</title>
        <authorList>
            <person name="Wortman J.R."/>
            <person name="Gilsenan J.M."/>
            <person name="Joardar V."/>
            <person name="Deegan J."/>
            <person name="Clutterbuck J."/>
            <person name="Andersen M.R."/>
            <person name="Archer D."/>
            <person name="Bencina M."/>
            <person name="Braus G."/>
            <person name="Coutinho P."/>
            <person name="von Dohren H."/>
            <person name="Doonan J."/>
            <person name="Driessen A.J."/>
            <person name="Durek P."/>
            <person name="Espeso E."/>
            <person name="Fekete E."/>
            <person name="Flipphi M."/>
            <person name="Estrada C.G."/>
            <person name="Geysens S."/>
            <person name="Goldman G."/>
            <person name="de Groot P.W."/>
            <person name="Hansen K."/>
            <person name="Harris S.D."/>
            <person name="Heinekamp T."/>
            <person name="Helmstaedt K."/>
            <person name="Henrissat B."/>
            <person name="Hofmann G."/>
            <person name="Homan T."/>
            <person name="Horio T."/>
            <person name="Horiuchi H."/>
            <person name="James S."/>
            <person name="Jones M."/>
            <person name="Karaffa L."/>
            <person name="Karanyi Z."/>
            <person name="Kato M."/>
            <person name="Keller N."/>
            <person name="Kelly D.E."/>
            <person name="Kiel J.A."/>
            <person name="Kim J.M."/>
            <person name="van der Klei I.J."/>
            <person name="Klis F.M."/>
            <person name="Kovalchuk A."/>
            <person name="Krasevec N."/>
            <person name="Kubicek C.P."/>
            <person name="Liu B."/>
            <person name="Maccabe A."/>
            <person name="Meyer V."/>
            <person name="Mirabito P."/>
            <person name="Miskei M."/>
            <person name="Mos M."/>
            <person name="Mullins J."/>
            <person name="Nelson D.R."/>
            <person name="Nielsen J."/>
            <person name="Oakley B.R."/>
            <person name="Osmani S.A."/>
            <person name="Pakula T."/>
            <person name="Paszewski A."/>
            <person name="Paulsen I."/>
            <person name="Pilsyk S."/>
            <person name="Pocsi I."/>
            <person name="Punt P.J."/>
            <person name="Ram A.F."/>
            <person name="Ren Q."/>
            <person name="Robellet X."/>
            <person name="Robson G."/>
            <person name="Seiboth B."/>
            <person name="van Solingen P."/>
            <person name="Specht T."/>
            <person name="Sun J."/>
            <person name="Taheri-Talesh N."/>
            <person name="Takeshita N."/>
            <person name="Ussery D."/>
            <person name="vanKuyk P.A."/>
            <person name="Visser H."/>
            <person name="van de Vondervoort P.J."/>
            <person name="de Vries R.P."/>
            <person name="Walton J."/>
            <person name="Xiang X."/>
            <person name="Xiong Y."/>
            <person name="Zeng A.P."/>
            <person name="Brandt B.W."/>
            <person name="Cornell M.J."/>
            <person name="van den Hondel C.A."/>
            <person name="Visser J."/>
            <person name="Oliver S.G."/>
            <person name="Turner G."/>
        </authorList>
    </citation>
    <scope>GENOME REANNOTATION</scope>
    <source>
        <strain evidence="6">FGSC A4 / ATCC 38163 / CBS 112.46 / NRRL 194 / M139</strain>
    </source>
</reference>
<dbReference type="RefSeq" id="XP_657652.1">
    <property type="nucleotide sequence ID" value="XM_652560.1"/>
</dbReference>
<comment type="subcellular location">
    <subcellularLocation>
        <location evidence="1">Mitochondrion</location>
    </subcellularLocation>
</comment>
<protein>
    <recommendedName>
        <fullName evidence="7">Mitochondrial ATPase expression-domain-containing protein</fullName>
    </recommendedName>
</protein>
<dbReference type="InterPro" id="IPR002885">
    <property type="entry name" value="PPR_rpt"/>
</dbReference>
<feature type="region of interest" description="Disordered" evidence="4">
    <location>
        <begin position="49"/>
        <end position="87"/>
    </location>
</feature>
<dbReference type="GO" id="GO:0005739">
    <property type="term" value="C:mitochondrion"/>
    <property type="evidence" value="ECO:0007669"/>
    <property type="project" value="UniProtKB-SubCell"/>
</dbReference>
<dbReference type="Gene3D" id="1.25.40.10">
    <property type="entry name" value="Tetratricopeptide repeat domain"/>
    <property type="match status" value="1"/>
</dbReference>
<dbReference type="OrthoDB" id="185373at2759"/>
<accession>Q5BHD2</accession>
<proteinExistence type="predicted"/>
<sequence length="807" mass="92280">MRLVLQSRSFNSVSSAGSLSRHGIQKLPLGAAPTAQFGRLFTTRGSLAAWNRNTKTAPRSKASKPNSDPTSEHSNSESGTPGAAASWNKPKFKACERQSEPVSEHTNEPISETVITPTNEMTSEPVRNIMIDTANRNAGDQETAAFDSRISDLVTIRGRKPKDADTVRKEFYAILETAQPDQVMAAMLNYDCEELVATMPQSSFIEALHLLSPAHFVEPFKEIYRPLHPYTVQIKRFKAQHTLFDDFVRNLSAIVRIRRSRGQALGLAEYTHLLDCARSLGDALMADHIWNSMRMDDISPNLECYNHYMEAKVWNSAYTGKEKYRLRITPFSYRRRKFGDLGWEGYGTAGRSVRTEVQEIFDEMTASGIDGDEASIVNLFMAAARVGDNETMECILQTIWNIDVDALRKGRHVEVTEYDRSSPFYPSARLLRAVAHSFSAANDIESAVRIIELVSRSYDVEVPESIWAELFEWAFVLSRRKYGPDAERKSKGLINTSLLENLFETMTKEPYNIEPSAEMHSKLAKTAWVFHRLNDFLYHMRAAYKVLDETRRKRIAAREIVESYLRYPRSNDGEMDPQILWSRGFADAVHTYDVLRLLVMQQTRIIERLANLLIHRGDWLGRSFDVWERQFLPQLMEEWRDFIPARVRYATSTGIVQFHGVSYYGSARYSTHARIPVRRPSFNDSFRLVISNQEYDDEFIWATYKRNMSPGDLHNPLLRRLFEPTIFDYDSRNLEDAVQDQVSEVQLPAENEVYSHCATKSAEPARPRFWVEEAYESAQLKKSALMKAFGSLSGVDDEDEYAAIPTA</sequence>
<dbReference type="STRING" id="227321.Q5BHD2"/>
<dbReference type="Pfam" id="PF12921">
    <property type="entry name" value="ATP13"/>
    <property type="match status" value="1"/>
</dbReference>
<dbReference type="KEGG" id="ani:ANIA_00048"/>
<dbReference type="OMA" id="NYYMEAK"/>